<accession>A0A210Q7V1</accession>
<dbReference type="Pfam" id="PF00728">
    <property type="entry name" value="Glyco_hydro_20"/>
    <property type="match status" value="1"/>
</dbReference>
<dbReference type="GO" id="GO:0004563">
    <property type="term" value="F:beta-N-acetylhexosaminidase activity"/>
    <property type="evidence" value="ECO:0007669"/>
    <property type="project" value="UniProtKB-EC"/>
</dbReference>
<dbReference type="InterPro" id="IPR038901">
    <property type="entry name" value="HEXDC-like"/>
</dbReference>
<dbReference type="InterPro" id="IPR015883">
    <property type="entry name" value="Glyco_hydro_20_cat"/>
</dbReference>
<dbReference type="AlphaFoldDB" id="A0A210Q7V1"/>
<feature type="domain" description="Glycoside hydrolase family 20 catalytic" evidence="5">
    <location>
        <begin position="51"/>
        <end position="213"/>
    </location>
</feature>
<evidence type="ECO:0000313" key="7">
    <source>
        <dbReference type="Proteomes" id="UP000242188"/>
    </source>
</evidence>
<evidence type="ECO:0000259" key="5">
    <source>
        <dbReference type="Pfam" id="PF00728"/>
    </source>
</evidence>
<proteinExistence type="inferred from homology"/>
<organism evidence="6 7">
    <name type="scientific">Mizuhopecten yessoensis</name>
    <name type="common">Japanese scallop</name>
    <name type="synonym">Patinopecten yessoensis</name>
    <dbReference type="NCBI Taxonomy" id="6573"/>
    <lineage>
        <taxon>Eukaryota</taxon>
        <taxon>Metazoa</taxon>
        <taxon>Spiralia</taxon>
        <taxon>Lophotrochozoa</taxon>
        <taxon>Mollusca</taxon>
        <taxon>Bivalvia</taxon>
        <taxon>Autobranchia</taxon>
        <taxon>Pteriomorphia</taxon>
        <taxon>Pectinida</taxon>
        <taxon>Pectinoidea</taxon>
        <taxon>Pectinidae</taxon>
        <taxon>Mizuhopecten</taxon>
    </lineage>
</organism>
<dbReference type="Gene3D" id="3.20.20.80">
    <property type="entry name" value="Glycosidases"/>
    <property type="match status" value="1"/>
</dbReference>
<dbReference type="EMBL" id="NEDP02004686">
    <property type="protein sequence ID" value="OWF44769.1"/>
    <property type="molecule type" value="Genomic_DNA"/>
</dbReference>
<evidence type="ECO:0000256" key="2">
    <source>
        <dbReference type="ARBA" id="ARBA00006285"/>
    </source>
</evidence>
<dbReference type="EC" id="3.2.1.52" evidence="3"/>
<dbReference type="PANTHER" id="PTHR21040">
    <property type="entry name" value="BCDNA.GH04120"/>
    <property type="match status" value="1"/>
</dbReference>
<dbReference type="STRING" id="6573.A0A210Q7V1"/>
<dbReference type="Proteomes" id="UP000242188">
    <property type="component" value="Unassembled WGS sequence"/>
</dbReference>
<evidence type="ECO:0000256" key="1">
    <source>
        <dbReference type="ARBA" id="ARBA00001231"/>
    </source>
</evidence>
<evidence type="ECO:0000256" key="4">
    <source>
        <dbReference type="ARBA" id="ARBA00022801"/>
    </source>
</evidence>
<comment type="catalytic activity">
    <reaction evidence="1">
        <text>Hydrolysis of terminal non-reducing N-acetyl-D-hexosamine residues in N-acetyl-beta-D-hexosaminides.</text>
        <dbReference type="EC" id="3.2.1.52"/>
    </reaction>
</comment>
<dbReference type="SUPFAM" id="SSF51445">
    <property type="entry name" value="(Trans)glycosidases"/>
    <property type="match status" value="1"/>
</dbReference>
<comment type="similarity">
    <text evidence="2">Belongs to the glycosyl hydrolase 20 family.</text>
</comment>
<keyword evidence="7" id="KW-1185">Reference proteome</keyword>
<dbReference type="OrthoDB" id="47475at2759"/>
<evidence type="ECO:0000256" key="3">
    <source>
        <dbReference type="ARBA" id="ARBA00012663"/>
    </source>
</evidence>
<dbReference type="InterPro" id="IPR017853">
    <property type="entry name" value="GH"/>
</dbReference>
<protein>
    <recommendedName>
        <fullName evidence="3">beta-N-acetylhexosaminidase</fullName>
        <ecNumber evidence="3">3.2.1.52</ecNumber>
    </recommendedName>
</protein>
<dbReference type="PANTHER" id="PTHR21040:SF8">
    <property type="entry name" value="BCDNA.GH04120"/>
    <property type="match status" value="1"/>
</dbReference>
<sequence length="466" mass="53549">MAMENKGAPPKVDYFEKVFPLLKSFGATGLLIEYEDMFPYWGDLEEIACEYAYSKEAVERIQQLAADNDLIVIPLVQTFGHFEFVLKHDKFVSLREVATFPMALCPSNPDSLTAVTMMMDQVIELHPALQWFHIGADEVYHIGVCDKCKKRMSQENLTTQQLFFAHTQAVLLYLKAKHPNLKPIMWDDMLRFTELPVLQGSGLGGLVEVMVWHYLTNFQLPADIWDKFSQVFPNIWVASAFKGATGSSVYTTNIKYHVENHLSWLQILDKEKTKFNNFRGFAITGWQRYDHYAILCELLPQALPSLAICLSIINKGTFSFDIHNEVSKQLKSNCLIPINAPHLTEIPHSEFPGSDVYKAMLEFIRVDLAFDDFMNNEARLTWMNEYHLKRNFANPVHVEPLLAQAVEILDSLQMIYKSLQTTLSQVFYPNTVEEWLTVFPGYRIAKLSEVIDTVRNNLGHNKDMQT</sequence>
<reference evidence="6 7" key="1">
    <citation type="journal article" date="2017" name="Nat. Ecol. Evol.">
        <title>Scallop genome provides insights into evolution of bilaterian karyotype and development.</title>
        <authorList>
            <person name="Wang S."/>
            <person name="Zhang J."/>
            <person name="Jiao W."/>
            <person name="Li J."/>
            <person name="Xun X."/>
            <person name="Sun Y."/>
            <person name="Guo X."/>
            <person name="Huan P."/>
            <person name="Dong B."/>
            <person name="Zhang L."/>
            <person name="Hu X."/>
            <person name="Sun X."/>
            <person name="Wang J."/>
            <person name="Zhao C."/>
            <person name="Wang Y."/>
            <person name="Wang D."/>
            <person name="Huang X."/>
            <person name="Wang R."/>
            <person name="Lv J."/>
            <person name="Li Y."/>
            <person name="Zhang Z."/>
            <person name="Liu B."/>
            <person name="Lu W."/>
            <person name="Hui Y."/>
            <person name="Liang J."/>
            <person name="Zhou Z."/>
            <person name="Hou R."/>
            <person name="Li X."/>
            <person name="Liu Y."/>
            <person name="Li H."/>
            <person name="Ning X."/>
            <person name="Lin Y."/>
            <person name="Zhao L."/>
            <person name="Xing Q."/>
            <person name="Dou J."/>
            <person name="Li Y."/>
            <person name="Mao J."/>
            <person name="Guo H."/>
            <person name="Dou H."/>
            <person name="Li T."/>
            <person name="Mu C."/>
            <person name="Jiang W."/>
            <person name="Fu Q."/>
            <person name="Fu X."/>
            <person name="Miao Y."/>
            <person name="Liu J."/>
            <person name="Yu Q."/>
            <person name="Li R."/>
            <person name="Liao H."/>
            <person name="Li X."/>
            <person name="Kong Y."/>
            <person name="Jiang Z."/>
            <person name="Chourrout D."/>
            <person name="Li R."/>
            <person name="Bao Z."/>
        </authorList>
    </citation>
    <scope>NUCLEOTIDE SEQUENCE [LARGE SCALE GENOMIC DNA]</scope>
    <source>
        <strain evidence="6 7">PY_sf001</strain>
    </source>
</reference>
<dbReference type="GO" id="GO:0005975">
    <property type="term" value="P:carbohydrate metabolic process"/>
    <property type="evidence" value="ECO:0007669"/>
    <property type="project" value="InterPro"/>
</dbReference>
<evidence type="ECO:0000313" key="6">
    <source>
        <dbReference type="EMBL" id="OWF44769.1"/>
    </source>
</evidence>
<name>A0A210Q7V1_MIZYE</name>
<gene>
    <name evidence="6" type="ORF">KP79_PYT07992</name>
</gene>
<comment type="caution">
    <text evidence="6">The sequence shown here is derived from an EMBL/GenBank/DDBJ whole genome shotgun (WGS) entry which is preliminary data.</text>
</comment>
<keyword evidence="4" id="KW-0378">Hydrolase</keyword>
<dbReference type="CDD" id="cd06565">
    <property type="entry name" value="GH20_GcnA-like"/>
    <property type="match status" value="1"/>
</dbReference>